<protein>
    <recommendedName>
        <fullName evidence="5">TLC domain-containing protein</fullName>
    </recommendedName>
</protein>
<accession>A0A9P6RYC8</accession>
<feature type="transmembrane region" description="Helical" evidence="2">
    <location>
        <begin position="409"/>
        <end position="430"/>
    </location>
</feature>
<evidence type="ECO:0008006" key="5">
    <source>
        <dbReference type="Google" id="ProtNLM"/>
    </source>
</evidence>
<feature type="transmembrane region" description="Helical" evidence="2">
    <location>
        <begin position="377"/>
        <end position="397"/>
    </location>
</feature>
<feature type="transmembrane region" description="Helical" evidence="2">
    <location>
        <begin position="35"/>
        <end position="54"/>
    </location>
</feature>
<evidence type="ECO:0000256" key="2">
    <source>
        <dbReference type="SAM" id="Phobius"/>
    </source>
</evidence>
<feature type="transmembrane region" description="Helical" evidence="2">
    <location>
        <begin position="105"/>
        <end position="123"/>
    </location>
</feature>
<comment type="caution">
    <text evidence="3">The sequence shown here is derived from an EMBL/GenBank/DDBJ whole genome shotgun (WGS) entry which is preliminary data.</text>
</comment>
<sequence length="488" mass="55384">MVLSAQHFLSPVIDFLGFHDARFAPGDWDFERNPFWTTFLFTIVTYPCLFYLIWFLNPSLSKNRLGLSWVLSFFSATILTLSAFYEMPNMRTIFNSMVDYRPASTTASIIMAPTTASGVAALISSLNVSTAAATTTAAALACRDVCLPILKAGSWALVTTLPSFLKLDSGSPAKYYCFSDLDYCPPAQSKMTTRNTASAITIAAETATDADAQLLSFGLTNSPDSRQHPCHTDESQYHQYHQRHQEQQHADQLAWSFTKQSEPMSLRHRLYQGQMKRPHLFLSLENYPNDGRIGPHIIAANFQAFLVVDLVLGLIHYRKYLEPFSTVVHHLFYFYMVKHMRAGDMLSLFCVCGAPVEASSIFLAYRRIYPHRRTPTVEWLYLFCFVSSRLIYVTFLWHELYFNYPDKSVAVLCTITLALHVYWFAIYILAQRKFKSKQKRLAREAAVAAKRKDHVQDVAITNRLSPALAAVAIGGEEEEEDTTQRVSK</sequence>
<reference evidence="3" key="1">
    <citation type="journal article" date="2020" name="Fungal Divers.">
        <title>Resolving the Mortierellaceae phylogeny through synthesis of multi-gene phylogenetics and phylogenomics.</title>
        <authorList>
            <person name="Vandepol N."/>
            <person name="Liber J."/>
            <person name="Desiro A."/>
            <person name="Na H."/>
            <person name="Kennedy M."/>
            <person name="Barry K."/>
            <person name="Grigoriev I.V."/>
            <person name="Miller A.N."/>
            <person name="O'Donnell K."/>
            <person name="Stajich J.E."/>
            <person name="Bonito G."/>
        </authorList>
    </citation>
    <scope>NUCLEOTIDE SEQUENCE</scope>
    <source>
        <strain evidence="3">REB-010B</strain>
    </source>
</reference>
<dbReference type="Proteomes" id="UP000738325">
    <property type="component" value="Unassembled WGS sequence"/>
</dbReference>
<evidence type="ECO:0000256" key="1">
    <source>
        <dbReference type="SAM" id="MobiDB-lite"/>
    </source>
</evidence>
<feature type="transmembrane region" description="Helical" evidence="2">
    <location>
        <begin position="297"/>
        <end position="317"/>
    </location>
</feature>
<feature type="compositionally biased region" description="Basic and acidic residues" evidence="1">
    <location>
        <begin position="225"/>
        <end position="236"/>
    </location>
</feature>
<proteinExistence type="predicted"/>
<name>A0A9P6RYC8_9FUNG</name>
<keyword evidence="4" id="KW-1185">Reference proteome</keyword>
<feature type="region of interest" description="Disordered" evidence="1">
    <location>
        <begin position="224"/>
        <end position="243"/>
    </location>
</feature>
<organism evidence="3 4">
    <name type="scientific">Dissophora globulifera</name>
    <dbReference type="NCBI Taxonomy" id="979702"/>
    <lineage>
        <taxon>Eukaryota</taxon>
        <taxon>Fungi</taxon>
        <taxon>Fungi incertae sedis</taxon>
        <taxon>Mucoromycota</taxon>
        <taxon>Mortierellomycotina</taxon>
        <taxon>Mortierellomycetes</taxon>
        <taxon>Mortierellales</taxon>
        <taxon>Mortierellaceae</taxon>
        <taxon>Dissophora</taxon>
    </lineage>
</organism>
<dbReference type="AlphaFoldDB" id="A0A9P6RYC8"/>
<evidence type="ECO:0000313" key="3">
    <source>
        <dbReference type="EMBL" id="KAG0329549.1"/>
    </source>
</evidence>
<keyword evidence="2" id="KW-0812">Transmembrane</keyword>
<feature type="transmembrane region" description="Helical" evidence="2">
    <location>
        <begin position="345"/>
        <end position="365"/>
    </location>
</feature>
<keyword evidence="2" id="KW-0472">Membrane</keyword>
<dbReference type="EMBL" id="JAAAIP010000014">
    <property type="protein sequence ID" value="KAG0329549.1"/>
    <property type="molecule type" value="Genomic_DNA"/>
</dbReference>
<dbReference type="OrthoDB" id="341353at2759"/>
<gene>
    <name evidence="3" type="ORF">BGZ99_001551</name>
</gene>
<evidence type="ECO:0000313" key="4">
    <source>
        <dbReference type="Proteomes" id="UP000738325"/>
    </source>
</evidence>
<keyword evidence="2" id="KW-1133">Transmembrane helix</keyword>
<feature type="transmembrane region" description="Helical" evidence="2">
    <location>
        <begin position="66"/>
        <end position="85"/>
    </location>
</feature>